<sequence>MCCKRKRMEPNPARLFFQKIKQLPKPMIKLQEFNIYLIERFNCVCPYISRRKHIKPKRQSCHTKKISKWRPNKSLLN</sequence>
<protein>
    <submittedName>
        <fullName evidence="1">Uncharacterized protein</fullName>
    </submittedName>
</protein>
<dbReference type="Gramene" id="KCW85477">
    <property type="protein sequence ID" value="KCW85477"/>
    <property type="gene ID" value="EUGRSUZ_B02280"/>
</dbReference>
<name>A0A059D4I8_EUCGR</name>
<dbReference type="InParanoid" id="A0A059D4I8"/>
<accession>A0A059D4I8</accession>
<proteinExistence type="predicted"/>
<gene>
    <name evidence="1" type="ORF">EUGRSUZ_B02280</name>
</gene>
<organism evidence="1">
    <name type="scientific">Eucalyptus grandis</name>
    <name type="common">Flooded gum</name>
    <dbReference type="NCBI Taxonomy" id="71139"/>
    <lineage>
        <taxon>Eukaryota</taxon>
        <taxon>Viridiplantae</taxon>
        <taxon>Streptophyta</taxon>
        <taxon>Embryophyta</taxon>
        <taxon>Tracheophyta</taxon>
        <taxon>Spermatophyta</taxon>
        <taxon>Magnoliopsida</taxon>
        <taxon>eudicotyledons</taxon>
        <taxon>Gunneridae</taxon>
        <taxon>Pentapetalae</taxon>
        <taxon>rosids</taxon>
        <taxon>malvids</taxon>
        <taxon>Myrtales</taxon>
        <taxon>Myrtaceae</taxon>
        <taxon>Myrtoideae</taxon>
        <taxon>Eucalypteae</taxon>
        <taxon>Eucalyptus</taxon>
    </lineage>
</organism>
<evidence type="ECO:0000313" key="1">
    <source>
        <dbReference type="EMBL" id="KCW85477.1"/>
    </source>
</evidence>
<dbReference type="EMBL" id="KK198754">
    <property type="protein sequence ID" value="KCW85477.1"/>
    <property type="molecule type" value="Genomic_DNA"/>
</dbReference>
<reference evidence="1" key="1">
    <citation type="submission" date="2013-07" db="EMBL/GenBank/DDBJ databases">
        <title>The genome of Eucalyptus grandis.</title>
        <authorList>
            <person name="Schmutz J."/>
            <person name="Hayes R."/>
            <person name="Myburg A."/>
            <person name="Tuskan G."/>
            <person name="Grattapaglia D."/>
            <person name="Rokhsar D.S."/>
        </authorList>
    </citation>
    <scope>NUCLEOTIDE SEQUENCE</scope>
    <source>
        <tissue evidence="1">Leaf extractions</tissue>
    </source>
</reference>
<dbReference type="AlphaFoldDB" id="A0A059D4I8"/>